<evidence type="ECO:0000256" key="1">
    <source>
        <dbReference type="SAM" id="MobiDB-lite"/>
    </source>
</evidence>
<gene>
    <name evidence="2" type="ORF">FLL46_19670</name>
</gene>
<dbReference type="OrthoDB" id="6198175at2"/>
<dbReference type="RefSeq" id="WP_142933064.1">
    <property type="nucleotide sequence ID" value="NZ_ML660168.1"/>
</dbReference>
<dbReference type="AlphaFoldDB" id="A0A545U7E1"/>
<sequence>MHKRMIILTLTFVVSGCGSSSPLDVARGLLGYVPPPEETTISQELQLEFERCKKIGEEENCAQAAYDIVRRVKGLEPRTVPKGVVIILEGDGGHGDSQEAEPENKKDNNK</sequence>
<dbReference type="EMBL" id="VIKS01000012">
    <property type="protein sequence ID" value="TQV85387.1"/>
    <property type="molecule type" value="Genomic_DNA"/>
</dbReference>
<protein>
    <submittedName>
        <fullName evidence="2">Uncharacterized protein</fullName>
    </submittedName>
</protein>
<feature type="compositionally biased region" description="Basic and acidic residues" evidence="1">
    <location>
        <begin position="91"/>
        <end position="110"/>
    </location>
</feature>
<keyword evidence="3" id="KW-1185">Reference proteome</keyword>
<dbReference type="PROSITE" id="PS51257">
    <property type="entry name" value="PROKAR_LIPOPROTEIN"/>
    <property type="match status" value="1"/>
</dbReference>
<comment type="caution">
    <text evidence="2">The sequence shown here is derived from an EMBL/GenBank/DDBJ whole genome shotgun (WGS) entry which is preliminary data.</text>
</comment>
<reference evidence="2 3" key="1">
    <citation type="submission" date="2019-07" db="EMBL/GenBank/DDBJ databases">
        <title>Draft genome for Aliikangiella sp. M105.</title>
        <authorList>
            <person name="Wang G."/>
        </authorList>
    </citation>
    <scope>NUCLEOTIDE SEQUENCE [LARGE SCALE GENOMIC DNA]</scope>
    <source>
        <strain evidence="2 3">M105</strain>
    </source>
</reference>
<name>A0A545U7E1_9GAMM</name>
<proteinExistence type="predicted"/>
<accession>A0A545U7E1</accession>
<feature type="region of interest" description="Disordered" evidence="1">
    <location>
        <begin position="88"/>
        <end position="110"/>
    </location>
</feature>
<organism evidence="2 3">
    <name type="scientific">Aliikangiella coralliicola</name>
    <dbReference type="NCBI Taxonomy" id="2592383"/>
    <lineage>
        <taxon>Bacteria</taxon>
        <taxon>Pseudomonadati</taxon>
        <taxon>Pseudomonadota</taxon>
        <taxon>Gammaproteobacteria</taxon>
        <taxon>Oceanospirillales</taxon>
        <taxon>Pleioneaceae</taxon>
        <taxon>Aliikangiella</taxon>
    </lineage>
</organism>
<evidence type="ECO:0000313" key="3">
    <source>
        <dbReference type="Proteomes" id="UP000315439"/>
    </source>
</evidence>
<dbReference type="Proteomes" id="UP000315439">
    <property type="component" value="Unassembled WGS sequence"/>
</dbReference>
<evidence type="ECO:0000313" key="2">
    <source>
        <dbReference type="EMBL" id="TQV85387.1"/>
    </source>
</evidence>